<feature type="transmembrane region" description="Helical" evidence="8">
    <location>
        <begin position="302"/>
        <end position="326"/>
    </location>
</feature>
<feature type="transmembrane region" description="Helical" evidence="8">
    <location>
        <begin position="203"/>
        <end position="221"/>
    </location>
</feature>
<dbReference type="RefSeq" id="WP_345524446.1">
    <property type="nucleotide sequence ID" value="NZ_BAABKN010000001.1"/>
</dbReference>
<keyword evidence="6 8" id="KW-0472">Membrane</keyword>
<protein>
    <submittedName>
        <fullName evidence="10">MMPL family transporter</fullName>
    </submittedName>
</protein>
<comment type="similarity">
    <text evidence="2">Belongs to the resistance-nodulation-cell division (RND) (TC 2.A.6) family. MmpL subfamily.</text>
</comment>
<feature type="transmembrane region" description="Helical" evidence="8">
    <location>
        <begin position="562"/>
        <end position="582"/>
    </location>
</feature>
<dbReference type="InterPro" id="IPR004869">
    <property type="entry name" value="MMPL_dom"/>
</dbReference>
<keyword evidence="4 8" id="KW-0812">Transmembrane</keyword>
<feature type="transmembrane region" description="Helical" evidence="8">
    <location>
        <begin position="531"/>
        <end position="550"/>
    </location>
</feature>
<keyword evidence="5 8" id="KW-1133">Transmembrane helix</keyword>
<feature type="domain" description="SSD" evidence="9">
    <location>
        <begin position="183"/>
        <end position="325"/>
    </location>
</feature>
<feature type="transmembrane region" description="Helical" evidence="8">
    <location>
        <begin position="375"/>
        <end position="395"/>
    </location>
</feature>
<feature type="transmembrane region" description="Helical" evidence="8">
    <location>
        <begin position="227"/>
        <end position="247"/>
    </location>
</feature>
<evidence type="ECO:0000256" key="7">
    <source>
        <dbReference type="SAM" id="MobiDB-lite"/>
    </source>
</evidence>
<feature type="compositionally biased region" description="Low complexity" evidence="7">
    <location>
        <begin position="342"/>
        <end position="361"/>
    </location>
</feature>
<reference evidence="11" key="1">
    <citation type="journal article" date="2019" name="Int. J. Syst. Evol. Microbiol.">
        <title>The Global Catalogue of Microorganisms (GCM) 10K type strain sequencing project: providing services to taxonomists for standard genome sequencing and annotation.</title>
        <authorList>
            <consortium name="The Broad Institute Genomics Platform"/>
            <consortium name="The Broad Institute Genome Sequencing Center for Infectious Disease"/>
            <person name="Wu L."/>
            <person name="Ma J."/>
        </authorList>
    </citation>
    <scope>NUCLEOTIDE SEQUENCE [LARGE SCALE GENOMIC DNA]</scope>
    <source>
        <strain evidence="11">JCM 18532</strain>
    </source>
</reference>
<keyword evidence="11" id="KW-1185">Reference proteome</keyword>
<feature type="transmembrane region" description="Helical" evidence="8">
    <location>
        <begin position="594"/>
        <end position="613"/>
    </location>
</feature>
<evidence type="ECO:0000313" key="11">
    <source>
        <dbReference type="Proteomes" id="UP001499882"/>
    </source>
</evidence>
<evidence type="ECO:0000256" key="5">
    <source>
        <dbReference type="ARBA" id="ARBA00022989"/>
    </source>
</evidence>
<dbReference type="InterPro" id="IPR050545">
    <property type="entry name" value="Mycobact_MmpL"/>
</dbReference>
<feature type="transmembrane region" description="Helical" evidence="8">
    <location>
        <begin position="176"/>
        <end position="196"/>
    </location>
</feature>
<dbReference type="Gene3D" id="1.20.1640.10">
    <property type="entry name" value="Multidrug efflux transporter AcrB transmembrane domain"/>
    <property type="match status" value="2"/>
</dbReference>
<feature type="region of interest" description="Disordered" evidence="7">
    <location>
        <begin position="337"/>
        <end position="363"/>
    </location>
</feature>
<dbReference type="EMBL" id="BAABKN010000001">
    <property type="protein sequence ID" value="GAA4722070.1"/>
    <property type="molecule type" value="Genomic_DNA"/>
</dbReference>
<comment type="subcellular location">
    <subcellularLocation>
        <location evidence="1">Cell membrane</location>
        <topology evidence="1">Multi-pass membrane protein</topology>
    </subcellularLocation>
</comment>
<evidence type="ECO:0000313" key="10">
    <source>
        <dbReference type="EMBL" id="GAA4722070.1"/>
    </source>
</evidence>
<sequence length="741" mass="76795">MSVLLYRLGRFCYRSRRLVAALWVAALVLLGVGSAIFAEPAVTSFSLPGTESQEALDLLKDRFPDAPSDGAVARIVFIDDGGITTPEVQAEVRAVLADVSSIGQVAAVADPYASGMVSDDTTTALAEVTFSVPFAEIDDENREAVLDVVKDAGTDALQVEAGGDALEPAPAVGGELIGLAVAAGVLIITFGSLLAAGMPLATGITGVMAGVLGITIAGGFVDLGATTPILALMLGLAVGIDYALFIVSRFRHELRSGRAGDDAIGRALGTAGSAVVFAGLTVVIALAGLTVVNIGLLTEMGLAAAATVAVTVLVALTLLPALLGFVGPRILVRRPKTRPLATPGSGHPTHPTHPTHSEGSTLGSRWIRSVTRHPGVVVAVVMVGLLVAITPILGLRLGLPDQGTYAQDTTQRRAYDAIAQAFGSGVNGPLLVVVDAASAPDPDAAVAAIRSATGVTHGVAKVSQAQWNQDHDTAVLSVTPSSGPNSEDTSGVVERLRDRVDAIAHQFDADLTVTGNTALLIDFTDKMSGALLPYLLLVIGLSFLLLMAVFRSVLVPLKATLGFLLTLGVTFGCLVAVFQWGWLEWAGIEPTDTISPVLPLLIIGMVFGLAMDYEVFLVSRMREEYVHGAGPTAAVTMGFKHGARVVAAAALIMISVFGGFILGEAADLAQLGVALAIAVGVDAFIVRMTLVPAVLTLVGERAWWLPRWLDHLLPNLDVEGERLNHTLAAAELVTEPSPSQP</sequence>
<feature type="transmembrane region" description="Helical" evidence="8">
    <location>
        <begin position="268"/>
        <end position="296"/>
    </location>
</feature>
<dbReference type="SUPFAM" id="SSF82866">
    <property type="entry name" value="Multidrug efflux transporter AcrB transmembrane domain"/>
    <property type="match status" value="2"/>
</dbReference>
<evidence type="ECO:0000256" key="1">
    <source>
        <dbReference type="ARBA" id="ARBA00004651"/>
    </source>
</evidence>
<evidence type="ECO:0000259" key="9">
    <source>
        <dbReference type="PROSITE" id="PS50156"/>
    </source>
</evidence>
<dbReference type="Pfam" id="PF03176">
    <property type="entry name" value="MMPL"/>
    <property type="match status" value="2"/>
</dbReference>
<evidence type="ECO:0000256" key="2">
    <source>
        <dbReference type="ARBA" id="ARBA00010157"/>
    </source>
</evidence>
<evidence type="ECO:0000256" key="4">
    <source>
        <dbReference type="ARBA" id="ARBA00022692"/>
    </source>
</evidence>
<keyword evidence="3" id="KW-1003">Cell membrane</keyword>
<evidence type="ECO:0000256" key="6">
    <source>
        <dbReference type="ARBA" id="ARBA00023136"/>
    </source>
</evidence>
<name>A0ABP8Y8R5_9ACTN</name>
<evidence type="ECO:0000256" key="3">
    <source>
        <dbReference type="ARBA" id="ARBA00022475"/>
    </source>
</evidence>
<dbReference type="PROSITE" id="PS50156">
    <property type="entry name" value="SSD"/>
    <property type="match status" value="1"/>
</dbReference>
<comment type="caution">
    <text evidence="10">The sequence shown here is derived from an EMBL/GenBank/DDBJ whole genome shotgun (WGS) entry which is preliminary data.</text>
</comment>
<dbReference type="PANTHER" id="PTHR33406:SF11">
    <property type="entry name" value="MEMBRANE PROTEIN SCO6666-RELATED"/>
    <property type="match status" value="1"/>
</dbReference>
<organism evidence="10 11">
    <name type="scientific">Nocardioides endophyticus</name>
    <dbReference type="NCBI Taxonomy" id="1353775"/>
    <lineage>
        <taxon>Bacteria</taxon>
        <taxon>Bacillati</taxon>
        <taxon>Actinomycetota</taxon>
        <taxon>Actinomycetes</taxon>
        <taxon>Propionibacteriales</taxon>
        <taxon>Nocardioidaceae</taxon>
        <taxon>Nocardioides</taxon>
    </lineage>
</organism>
<dbReference type="PANTHER" id="PTHR33406">
    <property type="entry name" value="MEMBRANE PROTEIN MJ1562-RELATED"/>
    <property type="match status" value="1"/>
</dbReference>
<dbReference type="Proteomes" id="UP001499882">
    <property type="component" value="Unassembled WGS sequence"/>
</dbReference>
<dbReference type="InterPro" id="IPR000731">
    <property type="entry name" value="SSD"/>
</dbReference>
<proteinExistence type="inferred from homology"/>
<feature type="transmembrane region" description="Helical" evidence="8">
    <location>
        <begin position="668"/>
        <end position="698"/>
    </location>
</feature>
<evidence type="ECO:0000256" key="8">
    <source>
        <dbReference type="SAM" id="Phobius"/>
    </source>
</evidence>
<accession>A0ABP8Y8R5</accession>
<gene>
    <name evidence="10" type="ORF">GCM10023350_00120</name>
</gene>
<feature type="transmembrane region" description="Helical" evidence="8">
    <location>
        <begin position="645"/>
        <end position="662"/>
    </location>
</feature>